<dbReference type="Gramene" id="LPERR11G14240.1">
    <property type="protein sequence ID" value="LPERR11G14240.1"/>
    <property type="gene ID" value="LPERR11G14240"/>
</dbReference>
<reference evidence="2" key="3">
    <citation type="submission" date="2015-04" db="UniProtKB">
        <authorList>
            <consortium name="EnsemblPlants"/>
        </authorList>
    </citation>
    <scope>IDENTIFICATION</scope>
</reference>
<evidence type="ECO:0000313" key="3">
    <source>
        <dbReference type="Proteomes" id="UP000032180"/>
    </source>
</evidence>
<name>A0A0D9XTF5_9ORYZ</name>
<dbReference type="Proteomes" id="UP000032180">
    <property type="component" value="Chromosome 11"/>
</dbReference>
<keyword evidence="3" id="KW-1185">Reference proteome</keyword>
<proteinExistence type="predicted"/>
<organism evidence="2 3">
    <name type="scientific">Leersia perrieri</name>
    <dbReference type="NCBI Taxonomy" id="77586"/>
    <lineage>
        <taxon>Eukaryota</taxon>
        <taxon>Viridiplantae</taxon>
        <taxon>Streptophyta</taxon>
        <taxon>Embryophyta</taxon>
        <taxon>Tracheophyta</taxon>
        <taxon>Spermatophyta</taxon>
        <taxon>Magnoliopsida</taxon>
        <taxon>Liliopsida</taxon>
        <taxon>Poales</taxon>
        <taxon>Poaceae</taxon>
        <taxon>BOP clade</taxon>
        <taxon>Oryzoideae</taxon>
        <taxon>Oryzeae</taxon>
        <taxon>Oryzinae</taxon>
        <taxon>Leersia</taxon>
    </lineage>
</organism>
<evidence type="ECO:0000256" key="1">
    <source>
        <dbReference type="SAM" id="MobiDB-lite"/>
    </source>
</evidence>
<feature type="compositionally biased region" description="Basic residues" evidence="1">
    <location>
        <begin position="13"/>
        <end position="36"/>
    </location>
</feature>
<evidence type="ECO:0000313" key="2">
    <source>
        <dbReference type="EnsemblPlants" id="LPERR11G14240.1"/>
    </source>
</evidence>
<dbReference type="HOGENOM" id="CLU_1344983_0_0_1"/>
<feature type="region of interest" description="Disordered" evidence="1">
    <location>
        <begin position="1"/>
        <end position="173"/>
    </location>
</feature>
<protein>
    <submittedName>
        <fullName evidence="2">Uncharacterized protein</fullName>
    </submittedName>
</protein>
<feature type="compositionally biased region" description="Basic and acidic residues" evidence="1">
    <location>
        <begin position="133"/>
        <end position="155"/>
    </location>
</feature>
<reference evidence="2 3" key="1">
    <citation type="submission" date="2012-08" db="EMBL/GenBank/DDBJ databases">
        <title>Oryza genome evolution.</title>
        <authorList>
            <person name="Wing R.A."/>
        </authorList>
    </citation>
    <scope>NUCLEOTIDE SEQUENCE</scope>
</reference>
<sequence>MRRPSPASDRRVEHRQRRAPRSGRSNRRRRRRRARREKSIPNRRAVMGSQKTSWCSSAAASDGAGGESVDVWAFPELVEEETDQGGGGGARLEWNSRRRRRNTGSETRRGHRPGRRCPVGVEVWNSRRRRRKTGSETRSRGEEQPQRLAGEERRSYGARRRNTSPVKSEISSGGERRWRFAGVLIAAFGCCVAIADPDGDERVI</sequence>
<dbReference type="AlphaFoldDB" id="A0A0D9XTF5"/>
<accession>A0A0D9XTF5</accession>
<dbReference type="EnsemblPlants" id="LPERR11G14240.1">
    <property type="protein sequence ID" value="LPERR11G14240.1"/>
    <property type="gene ID" value="LPERR11G14240"/>
</dbReference>
<reference evidence="3" key="2">
    <citation type="submission" date="2013-12" db="EMBL/GenBank/DDBJ databases">
        <authorList>
            <person name="Yu Y."/>
            <person name="Lee S."/>
            <person name="de Baynast K."/>
            <person name="Wissotski M."/>
            <person name="Liu L."/>
            <person name="Talag J."/>
            <person name="Goicoechea J."/>
            <person name="Angelova A."/>
            <person name="Jetty R."/>
            <person name="Kudrna D."/>
            <person name="Golser W."/>
            <person name="Rivera L."/>
            <person name="Zhang J."/>
            <person name="Wing R."/>
        </authorList>
    </citation>
    <scope>NUCLEOTIDE SEQUENCE</scope>
</reference>